<dbReference type="Pfam" id="PF13276">
    <property type="entry name" value="HTH_21"/>
    <property type="match status" value="1"/>
</dbReference>
<dbReference type="PANTHER" id="PTHR47515:SF1">
    <property type="entry name" value="BLR2054 PROTEIN"/>
    <property type="match status" value="1"/>
</dbReference>
<accession>A0A7W4JFT8</accession>
<dbReference type="SUPFAM" id="SSF46689">
    <property type="entry name" value="Homeodomain-like"/>
    <property type="match status" value="1"/>
</dbReference>
<organism evidence="3 4">
    <name type="scientific">Gluconacetobacter tumulicola</name>
    <dbReference type="NCBI Taxonomy" id="1017177"/>
    <lineage>
        <taxon>Bacteria</taxon>
        <taxon>Pseudomonadati</taxon>
        <taxon>Pseudomonadota</taxon>
        <taxon>Alphaproteobacteria</taxon>
        <taxon>Acetobacterales</taxon>
        <taxon>Acetobacteraceae</taxon>
        <taxon>Gluconacetobacter</taxon>
    </lineage>
</organism>
<dbReference type="InterPro" id="IPR002514">
    <property type="entry name" value="Transposase_8"/>
</dbReference>
<keyword evidence="4" id="KW-1185">Reference proteome</keyword>
<dbReference type="PROSITE" id="PS50994">
    <property type="entry name" value="INTEGRASE"/>
    <property type="match status" value="1"/>
</dbReference>
<dbReference type="InterPro" id="IPR012337">
    <property type="entry name" value="RNaseH-like_sf"/>
</dbReference>
<dbReference type="InterPro" id="IPR036397">
    <property type="entry name" value="RNaseH_sf"/>
</dbReference>
<name>A0A7W4JFT8_9PROT</name>
<evidence type="ECO:0000259" key="2">
    <source>
        <dbReference type="PROSITE" id="PS50994"/>
    </source>
</evidence>
<dbReference type="InterPro" id="IPR025948">
    <property type="entry name" value="HTH-like_dom"/>
</dbReference>
<dbReference type="InterPro" id="IPR048020">
    <property type="entry name" value="Transpos_IS3"/>
</dbReference>
<sequence>MKRSRFTEEQIIGVLKEQEAGLKVSDLCRKHGISDATFYKWKTRYGGLEVSEAKRLKALEDENSRLKRLLADAMLDNAALKEIVGKKVVTPVAKRQAVRHIQEALALSERRACALVGLARRVARYVSTRSDDAALRQRLRDLACQRRRFGYRRLGCLLAREGFSPNHKELFRLYQEEGLKVRHRGGRKRALGTRAPVTIPQEPGQRWSLDFVSDALICGRRFRILAVIDDFSRKNLALVADTSLSGGRVARELTALVERYGKPLMIVSDNGTEFTSHAILKWADEMKIEWHYIAPGKPQQDGFVESFNGRLRDECLNETLFTSLSHARQVLADWREDYNTVRPHSQLDGRTPDQVARQVSRGHAPETLAIPSTPSHKRTGSLLLSGYKKGGTSFDGLID</sequence>
<comment type="caution">
    <text evidence="3">The sequence shown here is derived from an EMBL/GenBank/DDBJ whole genome shotgun (WGS) entry which is preliminary data.</text>
</comment>
<dbReference type="Gene3D" id="3.30.420.10">
    <property type="entry name" value="Ribonuclease H-like superfamily/Ribonuclease H"/>
    <property type="match status" value="1"/>
</dbReference>
<dbReference type="GO" id="GO:0006313">
    <property type="term" value="P:DNA transposition"/>
    <property type="evidence" value="ECO:0007669"/>
    <property type="project" value="InterPro"/>
</dbReference>
<evidence type="ECO:0000256" key="1">
    <source>
        <dbReference type="SAM" id="MobiDB-lite"/>
    </source>
</evidence>
<feature type="region of interest" description="Disordered" evidence="1">
    <location>
        <begin position="357"/>
        <end position="377"/>
    </location>
</feature>
<dbReference type="PANTHER" id="PTHR47515">
    <property type="entry name" value="LOW CALCIUM RESPONSE LOCUS PROTEIN T"/>
    <property type="match status" value="1"/>
</dbReference>
<proteinExistence type="predicted"/>
<feature type="domain" description="Integrase catalytic" evidence="2">
    <location>
        <begin position="199"/>
        <end position="360"/>
    </location>
</feature>
<dbReference type="GO" id="GO:0003677">
    <property type="term" value="F:DNA binding"/>
    <property type="evidence" value="ECO:0007669"/>
    <property type="project" value="InterPro"/>
</dbReference>
<dbReference type="Pfam" id="PF13683">
    <property type="entry name" value="rve_3"/>
    <property type="match status" value="1"/>
</dbReference>
<dbReference type="GO" id="GO:0004803">
    <property type="term" value="F:transposase activity"/>
    <property type="evidence" value="ECO:0007669"/>
    <property type="project" value="InterPro"/>
</dbReference>
<dbReference type="Proteomes" id="UP000525623">
    <property type="component" value="Unassembled WGS sequence"/>
</dbReference>
<protein>
    <submittedName>
        <fullName evidence="3">IS3 family transposase</fullName>
    </submittedName>
</protein>
<dbReference type="RefSeq" id="WP_182968109.1">
    <property type="nucleotide sequence ID" value="NZ_JABEQL010000023.1"/>
</dbReference>
<dbReference type="Pfam" id="PF01527">
    <property type="entry name" value="HTH_Tnp_1"/>
    <property type="match status" value="1"/>
</dbReference>
<evidence type="ECO:0000313" key="3">
    <source>
        <dbReference type="EMBL" id="MBB2180393.1"/>
    </source>
</evidence>
<dbReference type="GO" id="GO:0015074">
    <property type="term" value="P:DNA integration"/>
    <property type="evidence" value="ECO:0007669"/>
    <property type="project" value="InterPro"/>
</dbReference>
<evidence type="ECO:0000313" key="4">
    <source>
        <dbReference type="Proteomes" id="UP000525623"/>
    </source>
</evidence>
<dbReference type="InterPro" id="IPR009057">
    <property type="entry name" value="Homeodomain-like_sf"/>
</dbReference>
<reference evidence="3 4" key="1">
    <citation type="submission" date="2020-04" db="EMBL/GenBank/DDBJ databases">
        <title>Description of novel Gluconacetobacter.</title>
        <authorList>
            <person name="Sombolestani A."/>
        </authorList>
    </citation>
    <scope>NUCLEOTIDE SEQUENCE [LARGE SCALE GENOMIC DNA]</scope>
    <source>
        <strain evidence="3 4">LMG 27725</strain>
    </source>
</reference>
<dbReference type="AlphaFoldDB" id="A0A7W4JFT8"/>
<dbReference type="EMBL" id="JABEQL010000023">
    <property type="protein sequence ID" value="MBB2180393.1"/>
    <property type="molecule type" value="Genomic_DNA"/>
</dbReference>
<dbReference type="InterPro" id="IPR001584">
    <property type="entry name" value="Integrase_cat-core"/>
</dbReference>
<dbReference type="NCBIfam" id="NF033516">
    <property type="entry name" value="transpos_IS3"/>
    <property type="match status" value="1"/>
</dbReference>
<gene>
    <name evidence="3" type="ORF">HLH29_14710</name>
</gene>
<dbReference type="SUPFAM" id="SSF53098">
    <property type="entry name" value="Ribonuclease H-like"/>
    <property type="match status" value="1"/>
</dbReference>